<dbReference type="SMART" id="SM00409">
    <property type="entry name" value="IG"/>
    <property type="match status" value="1"/>
</dbReference>
<dbReference type="SUPFAM" id="SSF48726">
    <property type="entry name" value="Immunoglobulin"/>
    <property type="match status" value="1"/>
</dbReference>
<name>A0A096MEA3_POEFO</name>
<accession>A0A096MEA3</accession>
<dbReference type="InterPro" id="IPR039257">
    <property type="entry name" value="BTLA"/>
</dbReference>
<evidence type="ECO:0000256" key="1">
    <source>
        <dbReference type="SAM" id="MobiDB-lite"/>
    </source>
</evidence>
<proteinExistence type="predicted"/>
<reference evidence="6" key="1">
    <citation type="submission" date="2013-10" db="EMBL/GenBank/DDBJ databases">
        <authorList>
            <person name="Schartl M."/>
            <person name="Warren W."/>
        </authorList>
    </citation>
    <scope>NUCLEOTIDE SEQUENCE [LARGE SCALE GENOMIC DNA]</scope>
    <source>
        <strain evidence="6">female</strain>
    </source>
</reference>
<dbReference type="PANTHER" id="PTHR37996:SF1">
    <property type="entry name" value="B- AND T-LYMPHOCYTE ATTENUATOR"/>
    <property type="match status" value="1"/>
</dbReference>
<evidence type="ECO:0000256" key="2">
    <source>
        <dbReference type="SAM" id="Phobius"/>
    </source>
</evidence>
<reference evidence="5" key="2">
    <citation type="submission" date="2025-08" db="UniProtKB">
        <authorList>
            <consortium name="Ensembl"/>
        </authorList>
    </citation>
    <scope>IDENTIFICATION</scope>
</reference>
<keyword evidence="2" id="KW-0472">Membrane</keyword>
<dbReference type="Ensembl" id="ENSPFOT00000028731.1">
    <property type="protein sequence ID" value="ENSPFOP00000029744.1"/>
    <property type="gene ID" value="ENSPFOG00000011788.2"/>
</dbReference>
<keyword evidence="2" id="KW-0812">Transmembrane</keyword>
<dbReference type="InterPro" id="IPR007110">
    <property type="entry name" value="Ig-like_dom"/>
</dbReference>
<feature type="domain" description="Ig-like" evidence="4">
    <location>
        <begin position="46"/>
        <end position="116"/>
    </location>
</feature>
<sequence length="306" mass="34629">MRLEHHWIVLIWSIWTVQFLTTEADGDECTTELQVRRNTAYKANLGKELRIQCPVMFCNNSPPTICWYKVEKENICLNDNNTNHIKAEWKITNSSTGIFYLLFQSIVISDSGEYQCKSGGSRSHIIYISVYDMGTNDTHKPKTNNTNDQSETESPDTFLLYMYSAAGIGSFVIIVIIISVICIRGCKGKSRKEKQKENQYMEMPLGERIIPNAIGIQHSPRGSPNPLPPRRPSGRKTTGQPAEPTPSRDNQPPHGQRTRDRNRNGAQAEEAGSVVYAALNHAPPQREAPRPQWQIEETEYAAIRLV</sequence>
<dbReference type="PROSITE" id="PS50835">
    <property type="entry name" value="IG_LIKE"/>
    <property type="match status" value="1"/>
</dbReference>
<dbReference type="GO" id="GO:0038023">
    <property type="term" value="F:signaling receptor activity"/>
    <property type="evidence" value="ECO:0007669"/>
    <property type="project" value="InterPro"/>
</dbReference>
<dbReference type="eggNOG" id="ENOG502SGTG">
    <property type="taxonomic scope" value="Eukaryota"/>
</dbReference>
<protein>
    <submittedName>
        <fullName evidence="5">B and T lymphocyte associated</fullName>
    </submittedName>
</protein>
<dbReference type="GeneTree" id="ENSGT00940000171594"/>
<feature type="transmembrane region" description="Helical" evidence="2">
    <location>
        <begin position="158"/>
        <end position="183"/>
    </location>
</feature>
<dbReference type="GO" id="GO:0002768">
    <property type="term" value="P:immune response-regulating cell surface receptor signaling pathway"/>
    <property type="evidence" value="ECO:0007669"/>
    <property type="project" value="InterPro"/>
</dbReference>
<keyword evidence="6" id="KW-1185">Reference proteome</keyword>
<dbReference type="AlphaFoldDB" id="A0A096MEA3"/>
<dbReference type="EMBL" id="AYCK01010704">
    <property type="status" value="NOT_ANNOTATED_CDS"/>
    <property type="molecule type" value="Genomic_DNA"/>
</dbReference>
<organism evidence="5 6">
    <name type="scientific">Poecilia formosa</name>
    <name type="common">Amazon molly</name>
    <name type="synonym">Limia formosa</name>
    <dbReference type="NCBI Taxonomy" id="48698"/>
    <lineage>
        <taxon>Eukaryota</taxon>
        <taxon>Metazoa</taxon>
        <taxon>Chordata</taxon>
        <taxon>Craniata</taxon>
        <taxon>Vertebrata</taxon>
        <taxon>Euteleostomi</taxon>
        <taxon>Actinopterygii</taxon>
        <taxon>Neopterygii</taxon>
        <taxon>Teleostei</taxon>
        <taxon>Neoteleostei</taxon>
        <taxon>Acanthomorphata</taxon>
        <taxon>Ovalentaria</taxon>
        <taxon>Atherinomorphae</taxon>
        <taxon>Cyprinodontiformes</taxon>
        <taxon>Poeciliidae</taxon>
        <taxon>Poeciliinae</taxon>
        <taxon>Poecilia</taxon>
    </lineage>
</organism>
<dbReference type="STRING" id="48698.ENSPFOP00000029744"/>
<evidence type="ECO:0000313" key="6">
    <source>
        <dbReference type="Proteomes" id="UP000028760"/>
    </source>
</evidence>
<dbReference type="InterPro" id="IPR036179">
    <property type="entry name" value="Ig-like_dom_sf"/>
</dbReference>
<dbReference type="KEGG" id="pfor:103147204"/>
<dbReference type="InterPro" id="IPR003599">
    <property type="entry name" value="Ig_sub"/>
</dbReference>
<dbReference type="PANTHER" id="PTHR37996">
    <property type="entry name" value="B- AND T-LYMPHOCYTE ATTENUATOR"/>
    <property type="match status" value="1"/>
</dbReference>
<dbReference type="Proteomes" id="UP000028760">
    <property type="component" value="Unassembled WGS sequence"/>
</dbReference>
<dbReference type="GO" id="GO:0005886">
    <property type="term" value="C:plasma membrane"/>
    <property type="evidence" value="ECO:0007669"/>
    <property type="project" value="InterPro"/>
</dbReference>
<feature type="chain" id="PRO_5001920297" evidence="3">
    <location>
        <begin position="25"/>
        <end position="306"/>
    </location>
</feature>
<evidence type="ECO:0000256" key="3">
    <source>
        <dbReference type="SAM" id="SignalP"/>
    </source>
</evidence>
<dbReference type="InterPro" id="IPR013783">
    <property type="entry name" value="Ig-like_fold"/>
</dbReference>
<evidence type="ECO:0000259" key="4">
    <source>
        <dbReference type="PROSITE" id="PS50835"/>
    </source>
</evidence>
<dbReference type="GeneID" id="103147204"/>
<keyword evidence="2" id="KW-1133">Transmembrane helix</keyword>
<dbReference type="RefSeq" id="XP_007565497.1">
    <property type="nucleotide sequence ID" value="XM_007565435.2"/>
</dbReference>
<dbReference type="Gene3D" id="2.60.40.10">
    <property type="entry name" value="Immunoglobulins"/>
    <property type="match status" value="1"/>
</dbReference>
<evidence type="ECO:0000313" key="5">
    <source>
        <dbReference type="Ensembl" id="ENSPFOP00000029744.1"/>
    </source>
</evidence>
<reference evidence="5" key="3">
    <citation type="submission" date="2025-09" db="UniProtKB">
        <authorList>
            <consortium name="Ensembl"/>
        </authorList>
    </citation>
    <scope>IDENTIFICATION</scope>
</reference>
<feature type="region of interest" description="Disordered" evidence="1">
    <location>
        <begin position="215"/>
        <end position="293"/>
    </location>
</feature>
<dbReference type="OrthoDB" id="9947981at2759"/>
<feature type="signal peptide" evidence="3">
    <location>
        <begin position="1"/>
        <end position="24"/>
    </location>
</feature>
<keyword evidence="3" id="KW-0732">Signal</keyword>